<dbReference type="EMBL" id="QNRO01000002">
    <property type="protein sequence ID" value="RBP33345.1"/>
    <property type="molecule type" value="Genomic_DNA"/>
</dbReference>
<feature type="compositionally biased region" description="Basic and acidic residues" evidence="1">
    <location>
        <begin position="99"/>
        <end position="126"/>
    </location>
</feature>
<proteinExistence type="predicted"/>
<accession>A0A366GX83</accession>
<evidence type="ECO:0000256" key="2">
    <source>
        <dbReference type="SAM" id="SignalP"/>
    </source>
</evidence>
<comment type="caution">
    <text evidence="3">The sequence shown here is derived from an EMBL/GenBank/DDBJ whole genome shotgun (WGS) entry which is preliminary data.</text>
</comment>
<name>A0A366GX83_9GAMM</name>
<feature type="chain" id="PRO_5017057243" evidence="2">
    <location>
        <begin position="23"/>
        <end position="188"/>
    </location>
</feature>
<dbReference type="RefSeq" id="WP_181799912.1">
    <property type="nucleotide sequence ID" value="NZ_QNRO01000002.1"/>
</dbReference>
<dbReference type="InterPro" id="IPR021253">
    <property type="entry name" value="ZrgA-like"/>
</dbReference>
<keyword evidence="2" id="KW-0732">Signal</keyword>
<organism evidence="3 4">
    <name type="scientific">Marinobacter pelagius</name>
    <dbReference type="NCBI Taxonomy" id="379482"/>
    <lineage>
        <taxon>Bacteria</taxon>
        <taxon>Pseudomonadati</taxon>
        <taxon>Pseudomonadota</taxon>
        <taxon>Gammaproteobacteria</taxon>
        <taxon>Pseudomonadales</taxon>
        <taxon>Marinobacteraceae</taxon>
        <taxon>Marinobacter</taxon>
    </lineage>
</organism>
<dbReference type="Pfam" id="PF10986">
    <property type="entry name" value="ZrgA"/>
    <property type="match status" value="1"/>
</dbReference>
<dbReference type="STRING" id="379482.SAMN04487961_2413"/>
<gene>
    <name evidence="3" type="ORF">DET50_102158</name>
</gene>
<reference evidence="3 4" key="1">
    <citation type="submission" date="2018-06" db="EMBL/GenBank/DDBJ databases">
        <title>Freshwater and sediment microbial communities from various areas in North America, analyzing microbe dynamics in response to fracking.</title>
        <authorList>
            <person name="Lamendella R."/>
        </authorList>
    </citation>
    <scope>NUCLEOTIDE SEQUENCE [LARGE SCALE GENOMIC DNA]</scope>
    <source>
        <strain evidence="3 4">114J</strain>
    </source>
</reference>
<feature type="signal peptide" evidence="2">
    <location>
        <begin position="1"/>
        <end position="22"/>
    </location>
</feature>
<evidence type="ECO:0000313" key="3">
    <source>
        <dbReference type="EMBL" id="RBP33345.1"/>
    </source>
</evidence>
<sequence>MKRFGYRLLLLPLSLLAGAAAASENPGAHQHGHAELSFAVDGNKVEVMFVSPAYNVLGFEHEVRTKAQTRALQQANDWFAGTPLIDTPDGTCTVISSEVHHSGPEQEQEQEQHHEGNEHEHEDHGSGHSAFEVIQTLTCPGVQNATTLITPLTTRLERLEHLDVQWAGAMAQGATRLEHSEQAVELGQ</sequence>
<evidence type="ECO:0000256" key="1">
    <source>
        <dbReference type="SAM" id="MobiDB-lite"/>
    </source>
</evidence>
<feature type="region of interest" description="Disordered" evidence="1">
    <location>
        <begin position="99"/>
        <end position="127"/>
    </location>
</feature>
<protein>
    <submittedName>
        <fullName evidence="3">Uncharacterized protein DUF2796</fullName>
    </submittedName>
</protein>
<evidence type="ECO:0000313" key="4">
    <source>
        <dbReference type="Proteomes" id="UP000252995"/>
    </source>
</evidence>
<dbReference type="AlphaFoldDB" id="A0A366GX83"/>
<dbReference type="Proteomes" id="UP000252995">
    <property type="component" value="Unassembled WGS sequence"/>
</dbReference>